<sequence length="146" mass="15260">MLIRRTPPPDDAQAFRSSGSRPTGARGAAGRSQSLSGPASFARRAAARRADLHERWGGVQRLRARPQQSQQSSASTIRSGAVPRCKTPGGSRLGSVLVFGMAPPSDGAQAPQSSGFRSTGVRGHRTTSRDPAWRKTESGLVVGLGG</sequence>
<organism evidence="2 3">
    <name type="scientific">Pleurodeles waltl</name>
    <name type="common">Iberian ribbed newt</name>
    <dbReference type="NCBI Taxonomy" id="8319"/>
    <lineage>
        <taxon>Eukaryota</taxon>
        <taxon>Metazoa</taxon>
        <taxon>Chordata</taxon>
        <taxon>Craniata</taxon>
        <taxon>Vertebrata</taxon>
        <taxon>Euteleostomi</taxon>
        <taxon>Amphibia</taxon>
        <taxon>Batrachia</taxon>
        <taxon>Caudata</taxon>
        <taxon>Salamandroidea</taxon>
        <taxon>Salamandridae</taxon>
        <taxon>Pleurodelinae</taxon>
        <taxon>Pleurodeles</taxon>
    </lineage>
</organism>
<evidence type="ECO:0000313" key="3">
    <source>
        <dbReference type="Proteomes" id="UP001066276"/>
    </source>
</evidence>
<evidence type="ECO:0000256" key="1">
    <source>
        <dbReference type="SAM" id="MobiDB-lite"/>
    </source>
</evidence>
<comment type="caution">
    <text evidence="2">The sequence shown here is derived from an EMBL/GenBank/DDBJ whole genome shotgun (WGS) entry which is preliminary data.</text>
</comment>
<protein>
    <submittedName>
        <fullName evidence="2">Uncharacterized protein</fullName>
    </submittedName>
</protein>
<keyword evidence="3" id="KW-1185">Reference proteome</keyword>
<dbReference type="Proteomes" id="UP001066276">
    <property type="component" value="Chromosome 3_1"/>
</dbReference>
<accession>A0AAV7UFV1</accession>
<proteinExistence type="predicted"/>
<feature type="region of interest" description="Disordered" evidence="1">
    <location>
        <begin position="1"/>
        <end position="146"/>
    </location>
</feature>
<feature type="compositionally biased region" description="Low complexity" evidence="1">
    <location>
        <begin position="65"/>
        <end position="79"/>
    </location>
</feature>
<name>A0AAV7UFV1_PLEWA</name>
<gene>
    <name evidence="2" type="ORF">NDU88_004567</name>
</gene>
<feature type="compositionally biased region" description="Basic and acidic residues" evidence="1">
    <location>
        <begin position="127"/>
        <end position="137"/>
    </location>
</feature>
<reference evidence="2" key="1">
    <citation type="journal article" date="2022" name="bioRxiv">
        <title>Sequencing and chromosome-scale assembly of the giantPleurodeles waltlgenome.</title>
        <authorList>
            <person name="Brown T."/>
            <person name="Elewa A."/>
            <person name="Iarovenko S."/>
            <person name="Subramanian E."/>
            <person name="Araus A.J."/>
            <person name="Petzold A."/>
            <person name="Susuki M."/>
            <person name="Suzuki K.-i.T."/>
            <person name="Hayashi T."/>
            <person name="Toyoda A."/>
            <person name="Oliveira C."/>
            <person name="Osipova E."/>
            <person name="Leigh N.D."/>
            <person name="Simon A."/>
            <person name="Yun M.H."/>
        </authorList>
    </citation>
    <scope>NUCLEOTIDE SEQUENCE</scope>
    <source>
        <strain evidence="2">20211129_DDA</strain>
        <tissue evidence="2">Liver</tissue>
    </source>
</reference>
<dbReference type="EMBL" id="JANPWB010000005">
    <property type="protein sequence ID" value="KAJ1187797.1"/>
    <property type="molecule type" value="Genomic_DNA"/>
</dbReference>
<dbReference type="AlphaFoldDB" id="A0AAV7UFV1"/>
<evidence type="ECO:0000313" key="2">
    <source>
        <dbReference type="EMBL" id="KAJ1187797.1"/>
    </source>
</evidence>